<dbReference type="Pfam" id="PF16561">
    <property type="entry name" value="AMPK1_CBM"/>
    <property type="match status" value="4"/>
</dbReference>
<evidence type="ECO:0000313" key="3">
    <source>
        <dbReference type="EMBL" id="MPL81696.1"/>
    </source>
</evidence>
<proteinExistence type="inferred from homology"/>
<dbReference type="InterPro" id="IPR013783">
    <property type="entry name" value="Ig-like_fold"/>
</dbReference>
<comment type="caution">
    <text evidence="3">The sequence shown here is derived from an EMBL/GenBank/DDBJ whole genome shotgun (WGS) entry which is preliminary data.</text>
</comment>
<protein>
    <submittedName>
        <fullName evidence="3">1,4-alpha-glucan branching enzyme GlgB</fullName>
        <ecNumber evidence="3">2.4.1.18</ecNumber>
    </submittedName>
</protein>
<dbReference type="InterPro" id="IPR032640">
    <property type="entry name" value="AMPK1_CBM"/>
</dbReference>
<dbReference type="PANTHER" id="PTHR10343">
    <property type="entry name" value="5'-AMP-ACTIVATED PROTEIN KINASE , BETA SUBUNIT"/>
    <property type="match status" value="1"/>
</dbReference>
<dbReference type="InterPro" id="IPR050827">
    <property type="entry name" value="CRP1_MDG1_kinase"/>
</dbReference>
<dbReference type="AlphaFoldDB" id="A0A644URL7"/>
<feature type="domain" description="AMP-activated protein kinase glycogen-binding" evidence="2">
    <location>
        <begin position="339"/>
        <end position="399"/>
    </location>
</feature>
<reference evidence="3" key="1">
    <citation type="submission" date="2019-08" db="EMBL/GenBank/DDBJ databases">
        <authorList>
            <person name="Kucharzyk K."/>
            <person name="Murdoch R.W."/>
            <person name="Higgins S."/>
            <person name="Loffler F."/>
        </authorList>
    </citation>
    <scope>NUCLEOTIDE SEQUENCE</scope>
</reference>
<evidence type="ECO:0000259" key="2">
    <source>
        <dbReference type="Pfam" id="PF16561"/>
    </source>
</evidence>
<feature type="domain" description="AMP-activated protein kinase glycogen-binding" evidence="2">
    <location>
        <begin position="256"/>
        <end position="328"/>
    </location>
</feature>
<keyword evidence="3" id="KW-0808">Transferase</keyword>
<comment type="similarity">
    <text evidence="1">Belongs to the 5'-AMP-activated protein kinase beta subunit family.</text>
</comment>
<dbReference type="PANTHER" id="PTHR10343:SF84">
    <property type="entry name" value="5'-AMP-ACTIVATED PROTEIN KINASE SUBUNIT BETA-1"/>
    <property type="match status" value="1"/>
</dbReference>
<feature type="domain" description="AMP-activated protein kinase glycogen-binding" evidence="2">
    <location>
        <begin position="423"/>
        <end position="495"/>
    </location>
</feature>
<dbReference type="Gene3D" id="2.60.40.10">
    <property type="entry name" value="Immunoglobulins"/>
    <property type="match status" value="4"/>
</dbReference>
<sequence length="496" mass="56578">MKKIMLIALVMLLLVPHMVLSQSKPGNVCYISDNRIHFQLDNRWSAQRKGEISRLFSLDSALVEKALQTSENEILSGNTIWSVSRIDHHIVEISKQLEAPSLDMGTHDVLLLDDEMLEGEHPCETEIRKPRRPSFISIFRTLPWHYGVNDFKDPSVFSFSNDTATFLLKEYTNARRVVLSGTFNNWSTRKQVMRKTSEGWICLLHLKPGKYLYKYIVDGQWIPDPANNLEEYDGQGGSNSAVYCYNHAFRLAGYPKAKRVYVAGSFNNWNRNQLKMHKTDGGWELPMFLNPGTHAYKFIVDRKWITDPDNPVMRDNGSGSFNSYLGIGDTMTFRLSGFQTAKKVYLTGSFNGWNPNELLMDKTDNGWKLTYHLAPGLHEYKFIVDGQWMPDPANPESVGEGIFENSVLTFRPNYTFTLAMFMDAKKVIVTGSFNGWREDACAMTLKDGVWTCPVFLSPGKHTYKFIVDGQWMVDPANEVWEANAQGTGNSVLWVEP</sequence>
<dbReference type="GO" id="GO:0003844">
    <property type="term" value="F:1,4-alpha-glucan branching enzyme activity"/>
    <property type="evidence" value="ECO:0007669"/>
    <property type="project" value="UniProtKB-EC"/>
</dbReference>
<name>A0A644URL7_9ZZZZ</name>
<organism evidence="3">
    <name type="scientific">bioreactor metagenome</name>
    <dbReference type="NCBI Taxonomy" id="1076179"/>
    <lineage>
        <taxon>unclassified sequences</taxon>
        <taxon>metagenomes</taxon>
        <taxon>ecological metagenomes</taxon>
    </lineage>
</organism>
<dbReference type="EMBL" id="VSSQ01000153">
    <property type="protein sequence ID" value="MPL81696.1"/>
    <property type="molecule type" value="Genomic_DNA"/>
</dbReference>
<gene>
    <name evidence="3" type="primary">glgB_8</name>
    <name evidence="3" type="ORF">SDC9_27625</name>
</gene>
<accession>A0A644URL7</accession>
<evidence type="ECO:0000256" key="1">
    <source>
        <dbReference type="ARBA" id="ARBA00010926"/>
    </source>
</evidence>
<dbReference type="EC" id="2.4.1.18" evidence="3"/>
<dbReference type="CDD" id="cd02859">
    <property type="entry name" value="E_set_AMPKbeta_like_N"/>
    <property type="match status" value="4"/>
</dbReference>
<feature type="domain" description="AMP-activated protein kinase glycogen-binding" evidence="2">
    <location>
        <begin position="173"/>
        <end position="239"/>
    </location>
</feature>
<dbReference type="InterPro" id="IPR014756">
    <property type="entry name" value="Ig_E-set"/>
</dbReference>
<dbReference type="SUPFAM" id="SSF81296">
    <property type="entry name" value="E set domains"/>
    <property type="match status" value="4"/>
</dbReference>
<keyword evidence="3" id="KW-0328">Glycosyltransferase</keyword>